<evidence type="ECO:0000313" key="4">
    <source>
        <dbReference type="EMBL" id="KAK9830994.1"/>
    </source>
</evidence>
<feature type="transmembrane region" description="Helical" evidence="2">
    <location>
        <begin position="227"/>
        <end position="249"/>
    </location>
</feature>
<feature type="transmembrane region" description="Helical" evidence="2">
    <location>
        <begin position="24"/>
        <end position="46"/>
    </location>
</feature>
<dbReference type="Gene3D" id="3.40.50.850">
    <property type="entry name" value="Isochorismatase-like"/>
    <property type="match status" value="1"/>
</dbReference>
<comment type="caution">
    <text evidence="4">The sequence shown here is derived from an EMBL/GenBank/DDBJ whole genome shotgun (WGS) entry which is preliminary data.</text>
</comment>
<feature type="transmembrane region" description="Helical" evidence="2">
    <location>
        <begin position="202"/>
        <end position="221"/>
    </location>
</feature>
<dbReference type="InterPro" id="IPR050993">
    <property type="entry name" value="Isochorismatase_domain"/>
</dbReference>
<dbReference type="EMBL" id="JALJOU010000048">
    <property type="protein sequence ID" value="KAK9830994.1"/>
    <property type="molecule type" value="Genomic_DNA"/>
</dbReference>
<dbReference type="AlphaFoldDB" id="A0AAW1RBA3"/>
<feature type="transmembrane region" description="Helical" evidence="2">
    <location>
        <begin position="58"/>
        <end position="79"/>
    </location>
</feature>
<keyword evidence="2" id="KW-0812">Transmembrane</keyword>
<keyword evidence="2" id="KW-0472">Membrane</keyword>
<dbReference type="InterPro" id="IPR036380">
    <property type="entry name" value="Isochorismatase-like_sf"/>
</dbReference>
<organism evidence="4 5">
    <name type="scientific">Elliptochloris bilobata</name>
    <dbReference type="NCBI Taxonomy" id="381761"/>
    <lineage>
        <taxon>Eukaryota</taxon>
        <taxon>Viridiplantae</taxon>
        <taxon>Chlorophyta</taxon>
        <taxon>core chlorophytes</taxon>
        <taxon>Trebouxiophyceae</taxon>
        <taxon>Trebouxiophyceae incertae sedis</taxon>
        <taxon>Elliptochloris clade</taxon>
        <taxon>Elliptochloris</taxon>
    </lineage>
</organism>
<feature type="transmembrane region" description="Helical" evidence="2">
    <location>
        <begin position="256"/>
        <end position="276"/>
    </location>
</feature>
<dbReference type="PANTHER" id="PTHR14119:SF3">
    <property type="entry name" value="ISOCHORISMATASE DOMAIN-CONTAINING PROTEIN 2"/>
    <property type="match status" value="1"/>
</dbReference>
<sequence length="696" mass="69035">MPGAAALILLESDLRGLSGTDVQVLVGFAIASAGTVLGTLAAFAIFGPQLGADGWKVASALCASYVGGSLNFAAVAASLGLAPGALLAGAMAADNIMMAVYLAAVGACPAAPPPSRAGSAAADSSTTPPSTESVGLALAAAAAACALGAALAAAAGAPSCGLGVTALLASATASGSSALAAKLAHGGARAAPFRGAEALGSALMLLFFVSIGAGAGGLGALAGTGALAGFIGVLLAAHLAVTMAGARLLRLDTASVLVASNAAAGGPGTACALAAARGWRSLVQPAILTGSLGATGSLYSLTRRFASGLQSAHGRPLSPKMQTPVLFVFGCLLLAASARPLIQTDGIKTSLATTLGSGFLVDDAGLMCLDVCALKQQKSLLFKEFDGNLTTALCAVTVPGKGWVSGYQLSAGAAACTVAVDGAATVSTTYACSCMAADQTQGLTPPDAAKGETCDTACGQGFDGMTGVAAKSDKGADARTSHACVPRNELGVFNRFGYTSAAVAGKELVCNTVQGAVVGSLTDYSCVGFPAVIDTARRLVRGAAALEVPIFATEQYPKALGPTVQELKEVLPESATTLAKTKFSMLVPEVEEALRARGTKAVLLVGIEGHVCITQTALDLLESGYAVHAVVDGISSQRLSDRAIGLHRIAASGAFLVTSEMALFQLCGDAQHRAFKAISALVKEPRPDPLPYLSHL</sequence>
<feature type="transmembrane region" description="Helical" evidence="2">
    <location>
        <begin position="161"/>
        <end position="181"/>
    </location>
</feature>
<reference evidence="4 5" key="1">
    <citation type="journal article" date="2024" name="Nat. Commun.">
        <title>Phylogenomics reveals the evolutionary origins of lichenization in chlorophyte algae.</title>
        <authorList>
            <person name="Puginier C."/>
            <person name="Libourel C."/>
            <person name="Otte J."/>
            <person name="Skaloud P."/>
            <person name="Haon M."/>
            <person name="Grisel S."/>
            <person name="Petersen M."/>
            <person name="Berrin J.G."/>
            <person name="Delaux P.M."/>
            <person name="Dal Grande F."/>
            <person name="Keller J."/>
        </authorList>
    </citation>
    <scope>NUCLEOTIDE SEQUENCE [LARGE SCALE GENOMIC DNA]</scope>
    <source>
        <strain evidence="4 5">SAG 245.80</strain>
    </source>
</reference>
<proteinExistence type="inferred from homology"/>
<evidence type="ECO:0000256" key="1">
    <source>
        <dbReference type="ARBA" id="ARBA00006336"/>
    </source>
</evidence>
<comment type="similarity">
    <text evidence="1">Belongs to the isochorismatase family.</text>
</comment>
<evidence type="ECO:0000256" key="2">
    <source>
        <dbReference type="SAM" id="Phobius"/>
    </source>
</evidence>
<dbReference type="SUPFAM" id="SSF52499">
    <property type="entry name" value="Isochorismatase-like hydrolases"/>
    <property type="match status" value="1"/>
</dbReference>
<dbReference type="Pfam" id="PF05684">
    <property type="entry name" value="DUF819"/>
    <property type="match status" value="1"/>
</dbReference>
<accession>A0AAW1RBA3</accession>
<keyword evidence="2" id="KW-1133">Transmembrane helix</keyword>
<evidence type="ECO:0000259" key="3">
    <source>
        <dbReference type="Pfam" id="PF00857"/>
    </source>
</evidence>
<dbReference type="InterPro" id="IPR000868">
    <property type="entry name" value="Isochorismatase-like_dom"/>
</dbReference>
<feature type="transmembrane region" description="Helical" evidence="2">
    <location>
        <begin position="133"/>
        <end position="155"/>
    </location>
</feature>
<dbReference type="Proteomes" id="UP001445335">
    <property type="component" value="Unassembled WGS sequence"/>
</dbReference>
<name>A0AAW1RBA3_9CHLO</name>
<dbReference type="Pfam" id="PF00857">
    <property type="entry name" value="Isochorismatase"/>
    <property type="match status" value="1"/>
</dbReference>
<dbReference type="InterPro" id="IPR008537">
    <property type="entry name" value="DUF819"/>
</dbReference>
<protein>
    <recommendedName>
        <fullName evidence="3">Isochorismatase-like domain-containing protein</fullName>
    </recommendedName>
</protein>
<evidence type="ECO:0000313" key="5">
    <source>
        <dbReference type="Proteomes" id="UP001445335"/>
    </source>
</evidence>
<feature type="domain" description="Isochorismatase-like" evidence="3">
    <location>
        <begin position="527"/>
        <end position="660"/>
    </location>
</feature>
<keyword evidence="5" id="KW-1185">Reference proteome</keyword>
<gene>
    <name evidence="4" type="ORF">WJX81_006626</name>
</gene>
<dbReference type="PANTHER" id="PTHR14119">
    <property type="entry name" value="HYDROLASE"/>
    <property type="match status" value="1"/>
</dbReference>